<dbReference type="InterPro" id="IPR050266">
    <property type="entry name" value="AB_hydrolase_sf"/>
</dbReference>
<keyword evidence="3" id="KW-1185">Reference proteome</keyword>
<reference evidence="2 3" key="1">
    <citation type="journal article" date="2015" name="Int. J. Syst. Evol. Microbiol.">
        <title>Description of Sphingopyxis fribergensis sp. nov. - a soil bacterium with the ability to degrade styrene and phenylacetic acid.</title>
        <authorList>
            <person name="Oelschlagel M."/>
            <person name="Ruckert C."/>
            <person name="Kalinowski J."/>
            <person name="Schmidt G."/>
            <person name="Schlomann M."/>
            <person name="Tischler D."/>
        </authorList>
    </citation>
    <scope>NUCLEOTIDE SEQUENCE [LARGE SCALE GENOMIC DNA]</scope>
    <source>
        <strain evidence="2 3">Kp5.2</strain>
    </source>
</reference>
<accession>A0A0A7PJB5</accession>
<dbReference type="PANTHER" id="PTHR43798">
    <property type="entry name" value="MONOACYLGLYCEROL LIPASE"/>
    <property type="match status" value="1"/>
</dbReference>
<name>A0A0A7PJB5_9SPHN</name>
<dbReference type="RefSeq" id="WP_039572619.1">
    <property type="nucleotide sequence ID" value="NZ_CP009122.1"/>
</dbReference>
<dbReference type="EMBL" id="CP009122">
    <property type="protein sequence ID" value="AJA08037.1"/>
    <property type="molecule type" value="Genomic_DNA"/>
</dbReference>
<proteinExistence type="predicted"/>
<dbReference type="STRING" id="1515612.SKP52_05555"/>
<dbReference type="Pfam" id="PF12697">
    <property type="entry name" value="Abhydrolase_6"/>
    <property type="match status" value="1"/>
</dbReference>
<sequence length="250" mass="26924">MTTAKLFIHGVPDSPAIWRPLLAALDLGETPVAVPALPGFTASLPAGFPATKEAYAAWAVGQAEALVAAHGPIDIVGHDWGALIAQRVAMLRPDLIRSWAISNAVIEPEYRGHRIARIWNTPLLGEIFMALSKPGKLAEGLAAQGMPADIAHEEAAQWANKDKRRAILKLYRSAKGLSFEHDWARDIDKLPAQGALIWGANDPYVELSVAQRYAANTGTPLSVIDGAGHWAIAERPAEVAEALRRFWAGL</sequence>
<evidence type="ECO:0000313" key="3">
    <source>
        <dbReference type="Proteomes" id="UP000030907"/>
    </source>
</evidence>
<protein>
    <submittedName>
        <fullName evidence="2">Alpha/beta hydrolase</fullName>
    </submittedName>
</protein>
<dbReference type="Proteomes" id="UP000030907">
    <property type="component" value="Chromosome"/>
</dbReference>
<dbReference type="OrthoDB" id="9804723at2"/>
<dbReference type="InterPro" id="IPR029058">
    <property type="entry name" value="AB_hydrolase_fold"/>
</dbReference>
<dbReference type="HOGENOM" id="CLU_1136343_0_0_5"/>
<organism evidence="2 3">
    <name type="scientific">Sphingopyxis fribergensis</name>
    <dbReference type="NCBI Taxonomy" id="1515612"/>
    <lineage>
        <taxon>Bacteria</taxon>
        <taxon>Pseudomonadati</taxon>
        <taxon>Pseudomonadota</taxon>
        <taxon>Alphaproteobacteria</taxon>
        <taxon>Sphingomonadales</taxon>
        <taxon>Sphingomonadaceae</taxon>
        <taxon>Sphingopyxis</taxon>
    </lineage>
</organism>
<dbReference type="GO" id="GO:0016020">
    <property type="term" value="C:membrane"/>
    <property type="evidence" value="ECO:0007669"/>
    <property type="project" value="TreeGrafter"/>
</dbReference>
<dbReference type="Gene3D" id="3.40.50.1820">
    <property type="entry name" value="alpha/beta hydrolase"/>
    <property type="match status" value="1"/>
</dbReference>
<dbReference type="GO" id="GO:0016787">
    <property type="term" value="F:hydrolase activity"/>
    <property type="evidence" value="ECO:0007669"/>
    <property type="project" value="UniProtKB-KW"/>
</dbReference>
<dbReference type="InterPro" id="IPR000073">
    <property type="entry name" value="AB_hydrolase_1"/>
</dbReference>
<keyword evidence="2" id="KW-0378">Hydrolase</keyword>
<dbReference type="PANTHER" id="PTHR43798:SF33">
    <property type="entry name" value="HYDROLASE, PUTATIVE (AFU_ORTHOLOGUE AFUA_2G14860)-RELATED"/>
    <property type="match status" value="1"/>
</dbReference>
<dbReference type="KEGG" id="sphk:SKP52_05555"/>
<dbReference type="InterPro" id="IPR000639">
    <property type="entry name" value="Epox_hydrolase-like"/>
</dbReference>
<gene>
    <name evidence="2" type="ORF">SKP52_05555</name>
</gene>
<dbReference type="AlphaFoldDB" id="A0A0A7PJB5"/>
<dbReference type="PRINTS" id="PR00412">
    <property type="entry name" value="EPOXHYDRLASE"/>
</dbReference>
<feature type="domain" description="AB hydrolase-1" evidence="1">
    <location>
        <begin position="6"/>
        <end position="242"/>
    </location>
</feature>
<dbReference type="SUPFAM" id="SSF53474">
    <property type="entry name" value="alpha/beta-Hydrolases"/>
    <property type="match status" value="1"/>
</dbReference>
<evidence type="ECO:0000313" key="2">
    <source>
        <dbReference type="EMBL" id="AJA08037.1"/>
    </source>
</evidence>
<evidence type="ECO:0000259" key="1">
    <source>
        <dbReference type="Pfam" id="PF12697"/>
    </source>
</evidence>